<dbReference type="GO" id="GO:0008270">
    <property type="term" value="F:zinc ion binding"/>
    <property type="evidence" value="ECO:0007669"/>
    <property type="project" value="UniProtKB-KW"/>
</dbReference>
<evidence type="ECO:0000256" key="3">
    <source>
        <dbReference type="ARBA" id="ARBA00022771"/>
    </source>
</evidence>
<reference evidence="10 11" key="1">
    <citation type="submission" date="2020-07" db="EMBL/GenBank/DDBJ databases">
        <title>The yeast mating-type switching endonuclease HO is a domesticated member of an unorthodox homing genetic element family.</title>
        <authorList>
            <person name="Coughlan A.Y."/>
            <person name="Lombardi L."/>
            <person name="Braun-Galleani S."/>
            <person name="Martos A.R."/>
            <person name="Galeote V."/>
            <person name="Bigey F."/>
            <person name="Dequin S."/>
            <person name="Byrne K.P."/>
            <person name="Wolfe K.H."/>
        </authorList>
    </citation>
    <scope>NUCLEOTIDE SEQUENCE [LARGE SCALE GENOMIC DNA]</scope>
    <source>
        <strain evidence="10 11">NRRL Y-6702</strain>
    </source>
</reference>
<dbReference type="InterPro" id="IPR036236">
    <property type="entry name" value="Znf_C2H2_sf"/>
</dbReference>
<evidence type="ECO:0000256" key="1">
    <source>
        <dbReference type="ARBA" id="ARBA00004123"/>
    </source>
</evidence>
<evidence type="ECO:0000259" key="9">
    <source>
        <dbReference type="PROSITE" id="PS50157"/>
    </source>
</evidence>
<name>A0A7H9B127_ZYGMR</name>
<dbReference type="SUPFAM" id="SSF57667">
    <property type="entry name" value="beta-beta-alpha zinc fingers"/>
    <property type="match status" value="1"/>
</dbReference>
<dbReference type="InterPro" id="IPR036869">
    <property type="entry name" value="J_dom_sf"/>
</dbReference>
<feature type="domain" description="C2H2-type" evidence="9">
    <location>
        <begin position="347"/>
        <end position="371"/>
    </location>
</feature>
<dbReference type="Pfam" id="PF21884">
    <property type="entry name" value="ZUO1-like_ZHD"/>
    <property type="match status" value="1"/>
</dbReference>
<dbReference type="Proteomes" id="UP000509704">
    <property type="component" value="Chromosome 4"/>
</dbReference>
<evidence type="ECO:0000256" key="5">
    <source>
        <dbReference type="ARBA" id="ARBA00023242"/>
    </source>
</evidence>
<keyword evidence="3 6" id="KW-0863">Zinc-finger</keyword>
<dbReference type="Gene3D" id="3.30.160.60">
    <property type="entry name" value="Classic Zinc Finger"/>
    <property type="match status" value="1"/>
</dbReference>
<keyword evidence="2" id="KW-0479">Metal-binding</keyword>
<feature type="region of interest" description="Disordered" evidence="7">
    <location>
        <begin position="443"/>
        <end position="543"/>
    </location>
</feature>
<evidence type="ECO:0008006" key="12">
    <source>
        <dbReference type="Google" id="ProtNLM"/>
    </source>
</evidence>
<dbReference type="InterPro" id="IPR013087">
    <property type="entry name" value="Znf_C2H2_type"/>
</dbReference>
<dbReference type="OrthoDB" id="5894at2759"/>
<dbReference type="PROSITE" id="PS50157">
    <property type="entry name" value="ZINC_FINGER_C2H2_2"/>
    <property type="match status" value="2"/>
</dbReference>
<proteinExistence type="predicted"/>
<evidence type="ECO:0000313" key="10">
    <source>
        <dbReference type="EMBL" id="QLG72331.1"/>
    </source>
</evidence>
<keyword evidence="11" id="KW-1185">Reference proteome</keyword>
<dbReference type="InterPro" id="IPR001623">
    <property type="entry name" value="DnaJ_domain"/>
</dbReference>
<evidence type="ECO:0000256" key="2">
    <source>
        <dbReference type="ARBA" id="ARBA00022723"/>
    </source>
</evidence>
<evidence type="ECO:0000256" key="6">
    <source>
        <dbReference type="PROSITE-ProRule" id="PRU00042"/>
    </source>
</evidence>
<organism evidence="10 11">
    <name type="scientific">Zygotorulaspora mrakii</name>
    <name type="common">Zygosaccharomyces mrakii</name>
    <dbReference type="NCBI Taxonomy" id="42260"/>
    <lineage>
        <taxon>Eukaryota</taxon>
        <taxon>Fungi</taxon>
        <taxon>Dikarya</taxon>
        <taxon>Ascomycota</taxon>
        <taxon>Saccharomycotina</taxon>
        <taxon>Saccharomycetes</taxon>
        <taxon>Saccharomycetales</taxon>
        <taxon>Saccharomycetaceae</taxon>
        <taxon>Zygotorulaspora</taxon>
    </lineage>
</organism>
<dbReference type="RefSeq" id="XP_037144059.1">
    <property type="nucleotide sequence ID" value="XM_037288164.1"/>
</dbReference>
<dbReference type="SUPFAM" id="SSF46565">
    <property type="entry name" value="Chaperone J-domain"/>
    <property type="match status" value="1"/>
</dbReference>
<keyword evidence="5" id="KW-0539">Nucleus</keyword>
<dbReference type="GO" id="GO:0005634">
    <property type="term" value="C:nucleus"/>
    <property type="evidence" value="ECO:0007669"/>
    <property type="project" value="UniProtKB-SubCell"/>
</dbReference>
<dbReference type="InterPro" id="IPR051964">
    <property type="entry name" value="Chaperone_stress_response"/>
</dbReference>
<comment type="subcellular location">
    <subcellularLocation>
        <location evidence="1">Nucleus</location>
    </subcellularLocation>
</comment>
<keyword evidence="4" id="KW-0862">Zinc</keyword>
<dbReference type="PANTHER" id="PTHR44029">
    <property type="entry name" value="DNAJ HOMOLOG SUBFAMILY C MEMBER 21"/>
    <property type="match status" value="1"/>
</dbReference>
<dbReference type="Pfam" id="PF12171">
    <property type="entry name" value="zf-C2H2_jaz"/>
    <property type="match status" value="1"/>
</dbReference>
<dbReference type="GO" id="GO:0005737">
    <property type="term" value="C:cytoplasm"/>
    <property type="evidence" value="ECO:0007669"/>
    <property type="project" value="TreeGrafter"/>
</dbReference>
<dbReference type="EMBL" id="CP058607">
    <property type="protein sequence ID" value="QLG72331.1"/>
    <property type="molecule type" value="Genomic_DNA"/>
</dbReference>
<dbReference type="PRINTS" id="PR00625">
    <property type="entry name" value="JDOMAIN"/>
</dbReference>
<feature type="domain" description="C2H2-type" evidence="9">
    <location>
        <begin position="539"/>
        <end position="568"/>
    </location>
</feature>
<dbReference type="SMART" id="SM00355">
    <property type="entry name" value="ZnF_C2H2"/>
    <property type="match status" value="2"/>
</dbReference>
<dbReference type="GeneID" id="59236055"/>
<feature type="compositionally biased region" description="Basic residues" evidence="7">
    <location>
        <begin position="516"/>
        <end position="526"/>
    </location>
</feature>
<dbReference type="KEGG" id="zmk:HG535_0D00380"/>
<feature type="compositionally biased region" description="Polar residues" evidence="7">
    <location>
        <begin position="459"/>
        <end position="477"/>
    </location>
</feature>
<feature type="compositionally biased region" description="Basic and acidic residues" evidence="7">
    <location>
        <begin position="495"/>
        <end position="515"/>
    </location>
</feature>
<evidence type="ECO:0000259" key="8">
    <source>
        <dbReference type="PROSITE" id="PS50076"/>
    </source>
</evidence>
<dbReference type="PROSITE" id="PS00028">
    <property type="entry name" value="ZINC_FINGER_C2H2_1"/>
    <property type="match status" value="2"/>
</dbReference>
<evidence type="ECO:0000256" key="7">
    <source>
        <dbReference type="SAM" id="MobiDB-lite"/>
    </source>
</evidence>
<dbReference type="CDD" id="cd06257">
    <property type="entry name" value="DnaJ"/>
    <property type="match status" value="1"/>
</dbReference>
<feature type="domain" description="J" evidence="8">
    <location>
        <begin position="4"/>
        <end position="70"/>
    </location>
</feature>
<dbReference type="InterPro" id="IPR054076">
    <property type="entry name" value="ZUO1-like_ZHD"/>
</dbReference>
<dbReference type="InterPro" id="IPR022755">
    <property type="entry name" value="Znf_C2H2_jaz"/>
</dbReference>
<accession>A0A7H9B127</accession>
<dbReference type="Gene3D" id="1.10.287.110">
    <property type="entry name" value="DnaJ domain"/>
    <property type="match status" value="1"/>
</dbReference>
<evidence type="ECO:0000313" key="11">
    <source>
        <dbReference type="Proteomes" id="UP000509704"/>
    </source>
</evidence>
<dbReference type="PANTHER" id="PTHR44029:SF1">
    <property type="entry name" value="DNAJ HOMOLOG SUBFAMILY C MEMBER 21"/>
    <property type="match status" value="1"/>
</dbReference>
<dbReference type="FunFam" id="3.30.160.60:FF:002589">
    <property type="entry name" value="J protein JJJ1"/>
    <property type="match status" value="1"/>
</dbReference>
<dbReference type="Pfam" id="PF00226">
    <property type="entry name" value="DnaJ"/>
    <property type="match status" value="1"/>
</dbReference>
<evidence type="ECO:0000256" key="4">
    <source>
        <dbReference type="ARBA" id="ARBA00022833"/>
    </source>
</evidence>
<dbReference type="AlphaFoldDB" id="A0A7H9B127"/>
<dbReference type="PROSITE" id="PS50076">
    <property type="entry name" value="DNAJ_2"/>
    <property type="match status" value="1"/>
</dbReference>
<gene>
    <name evidence="10" type="ORF">HG535_0D00380</name>
</gene>
<dbReference type="PROSITE" id="PS00636">
    <property type="entry name" value="DNAJ_1"/>
    <property type="match status" value="1"/>
</dbReference>
<dbReference type="SMART" id="SM00271">
    <property type="entry name" value="DnaJ"/>
    <property type="match status" value="1"/>
</dbReference>
<sequence length="580" mass="66687">MKICYYELLDVQPSANDNELKKAYRKKALQYHPDKNPDNIDESTQIFAKIRAAYEVLSDPQERAWYDSHKQQILSDDAVPDDGSFDCEVDASVTGVTTDELLMFFNSALYTKLDDSPAGFFQIAGKIFARLAKDEVSAGQRGGLTSFDKYEDISLEQDIGTLGYILACERHITNLKNTPECNLFPPFGHSKTEYEYLKVFYKTWSKFSTLKSFSWKDEYMYSQNYDRKTKREIKKRNEKARQSAKSEYNKTVKRFVTFIKKLDQRMKHGSKRAQELKRTEQRLKHQELKAAYIADKRDKERREFEMQSWQTINEVNFDELDKTYDEIYKGGNEHENENSSQDEIIIYECFLCNKKFKSEKQLDNHTKTKLHKKNLWEIREEMREDSMTLGLDELSGLDDFDSAAESIRNSDTESDNLAENADLALDNINDQLAYIEEQLANMNSSSEDLSDDDVGSEIPESSTSASRDPSGYSFSEASSDDELARLLASLNGTSKDNKDNDKNVHQSDWNNDKRTNSKKSKRKGGNAKKSQESTNVTGETCETCGHSFESKNKLFKHVNVSGHAALKSKVKTKSKKSKKR</sequence>
<protein>
    <recommendedName>
        <fullName evidence="12">J domain-containing protein</fullName>
    </recommendedName>
</protein>
<dbReference type="FunFam" id="1.10.287.110:FF:000046">
    <property type="entry name" value="dnaJ homolog subfamily C member 21"/>
    <property type="match status" value="1"/>
</dbReference>
<dbReference type="InterPro" id="IPR018253">
    <property type="entry name" value="DnaJ_domain_CS"/>
</dbReference>